<feature type="region of interest" description="Disordered" evidence="1">
    <location>
        <begin position="77"/>
        <end position="102"/>
    </location>
</feature>
<feature type="transmembrane region" description="Helical" evidence="2">
    <location>
        <begin position="392"/>
        <end position="416"/>
    </location>
</feature>
<protein>
    <submittedName>
        <fullName evidence="3">Putative ABC transport system permease protein</fullName>
    </submittedName>
</protein>
<keyword evidence="4" id="KW-1185">Reference proteome</keyword>
<dbReference type="OrthoDB" id="170372at2157"/>
<dbReference type="EMBL" id="FOZS01000002">
    <property type="protein sequence ID" value="SFS67815.1"/>
    <property type="molecule type" value="Genomic_DNA"/>
</dbReference>
<dbReference type="Proteomes" id="UP000199199">
    <property type="component" value="Unassembled WGS sequence"/>
</dbReference>
<dbReference type="PANTHER" id="PTHR30489">
    <property type="entry name" value="LIPOPROTEIN-RELEASING SYSTEM TRANSMEMBRANE PROTEIN LOLE"/>
    <property type="match status" value="1"/>
</dbReference>
<dbReference type="GO" id="GO:0098797">
    <property type="term" value="C:plasma membrane protein complex"/>
    <property type="evidence" value="ECO:0007669"/>
    <property type="project" value="TreeGrafter"/>
</dbReference>
<sequence length="426" mass="42946">MSDEPRGSAIDTAGAGRRHRWRGLVGVSTVRLWHRQTRTNSSRIRMAVVVVALTIALLVCISGIALALADGGAMQTDDADVTISPEGSGSLSTVDGVESARLGDTNERAAQIRSAEGVEHASPVLVEPTKFETPGGETRTVLLVGVVPDDTSRTVAGLSTAALEPGDSHYDGGSYAGPTERQLVLSSSAADRLDASEGDERTVSSGVVEAAIPSLTVAEVDDAGAAGESDAPIALVHLSELQTFAGSSDDQLADRVLVWGEPAAAESAATAAYPDATVESASGGDPMALFDDGLAFATSAVAVLIGVTICASFVATTMGMAVDRDRRTLAVLQTVGIPLSGRLVVVAVATMVATLCGAIVGIVLGGLGIAAINAVAGATVASGTVAMAHPIFVPYALAVALVAGALAVPYPLAIAVRTSVLSEVGR</sequence>
<feature type="transmembrane region" description="Helical" evidence="2">
    <location>
        <begin position="294"/>
        <end position="322"/>
    </location>
</feature>
<proteinExistence type="predicted"/>
<organism evidence="3 4">
    <name type="scientific">Halostagnicola kamekurae</name>
    <dbReference type="NCBI Taxonomy" id="619731"/>
    <lineage>
        <taxon>Archaea</taxon>
        <taxon>Methanobacteriati</taxon>
        <taxon>Methanobacteriota</taxon>
        <taxon>Stenosarchaea group</taxon>
        <taxon>Halobacteria</taxon>
        <taxon>Halobacteriales</taxon>
        <taxon>Natrialbaceae</taxon>
        <taxon>Halostagnicola</taxon>
    </lineage>
</organism>
<dbReference type="InterPro" id="IPR051447">
    <property type="entry name" value="Lipoprotein-release_system"/>
</dbReference>
<reference evidence="4" key="1">
    <citation type="submission" date="2016-10" db="EMBL/GenBank/DDBJ databases">
        <authorList>
            <person name="Varghese N."/>
            <person name="Submissions S."/>
        </authorList>
    </citation>
    <scope>NUCLEOTIDE SEQUENCE [LARGE SCALE GENOMIC DNA]</scope>
    <source>
        <strain evidence="4">DSM 22427</strain>
    </source>
</reference>
<evidence type="ECO:0000256" key="1">
    <source>
        <dbReference type="SAM" id="MobiDB-lite"/>
    </source>
</evidence>
<keyword evidence="2" id="KW-0472">Membrane</keyword>
<keyword evidence="2" id="KW-0812">Transmembrane</keyword>
<evidence type="ECO:0000256" key="2">
    <source>
        <dbReference type="SAM" id="Phobius"/>
    </source>
</evidence>
<gene>
    <name evidence="3" type="ORF">SAMN04488556_2079</name>
</gene>
<accession>A0A1I6RSY1</accession>
<feature type="transmembrane region" description="Helical" evidence="2">
    <location>
        <begin position="343"/>
        <end position="372"/>
    </location>
</feature>
<evidence type="ECO:0000313" key="4">
    <source>
        <dbReference type="Proteomes" id="UP000199199"/>
    </source>
</evidence>
<name>A0A1I6RSY1_9EURY</name>
<evidence type="ECO:0000313" key="3">
    <source>
        <dbReference type="EMBL" id="SFS67815.1"/>
    </source>
</evidence>
<feature type="transmembrane region" description="Helical" evidence="2">
    <location>
        <begin position="44"/>
        <end position="69"/>
    </location>
</feature>
<dbReference type="AlphaFoldDB" id="A0A1I6RSY1"/>
<dbReference type="GO" id="GO:0044874">
    <property type="term" value="P:lipoprotein localization to outer membrane"/>
    <property type="evidence" value="ECO:0007669"/>
    <property type="project" value="TreeGrafter"/>
</dbReference>
<dbReference type="PANTHER" id="PTHR30489:SF0">
    <property type="entry name" value="LIPOPROTEIN-RELEASING SYSTEM TRANSMEMBRANE PROTEIN LOLE"/>
    <property type="match status" value="1"/>
</dbReference>
<keyword evidence="2" id="KW-1133">Transmembrane helix</keyword>
<dbReference type="RefSeq" id="WP_092904316.1">
    <property type="nucleotide sequence ID" value="NZ_FOZS01000002.1"/>
</dbReference>